<dbReference type="GO" id="GO:0080037">
    <property type="term" value="P:negative regulation of cytokinin-activated signaling pathway"/>
    <property type="evidence" value="ECO:0007669"/>
    <property type="project" value="InterPro"/>
</dbReference>
<evidence type="ECO:0000313" key="2">
    <source>
        <dbReference type="Proteomes" id="UP000317650"/>
    </source>
</evidence>
<dbReference type="SUPFAM" id="SSF117281">
    <property type="entry name" value="Kelch motif"/>
    <property type="match status" value="1"/>
</dbReference>
<dbReference type="GO" id="GO:2000762">
    <property type="term" value="P:regulation of phenylpropanoid metabolic process"/>
    <property type="evidence" value="ECO:0007669"/>
    <property type="project" value="InterPro"/>
</dbReference>
<dbReference type="Gene3D" id="2.120.10.80">
    <property type="entry name" value="Kelch-type beta propeller"/>
    <property type="match status" value="1"/>
</dbReference>
<organism evidence="1 2">
    <name type="scientific">Musa balbisiana</name>
    <name type="common">Banana</name>
    <dbReference type="NCBI Taxonomy" id="52838"/>
    <lineage>
        <taxon>Eukaryota</taxon>
        <taxon>Viridiplantae</taxon>
        <taxon>Streptophyta</taxon>
        <taxon>Embryophyta</taxon>
        <taxon>Tracheophyta</taxon>
        <taxon>Spermatophyta</taxon>
        <taxon>Magnoliopsida</taxon>
        <taxon>Liliopsida</taxon>
        <taxon>Zingiberales</taxon>
        <taxon>Musaceae</taxon>
        <taxon>Musa</taxon>
    </lineage>
</organism>
<sequence length="288" mass="32770">MAKPAAQGTYKRERSVISLFAVPSALLPLILTTTRLTTSGTSENNGPMLYRTPKTVTWSHITQRRLRDPYRVFVVHLLLVRVQLDPIHLHLSLARSWFRRQTNKRWPSPGNRRYEAQARRRPFLVWSLQRPTGPNLRDLILEFSMDCNKYAPSAAPFYRLPLFDPVTGAWSCLPSAPGLSLLCHLAAVAQQLVVIGGWDSETWAAFDGVHVYDFMSSTWRHGARMPRSRWSFACTTSKELRGGVRRQGNDEEKNAVRSAIASEVTAGKWALLPDMARKRDECRGDVRR</sequence>
<protein>
    <recommendedName>
        <fullName evidence="3">F-box domain-containing protein</fullName>
    </recommendedName>
</protein>
<dbReference type="InterPro" id="IPR015915">
    <property type="entry name" value="Kelch-typ_b-propeller"/>
</dbReference>
<dbReference type="InterPro" id="IPR006652">
    <property type="entry name" value="Kelch_1"/>
</dbReference>
<dbReference type="AlphaFoldDB" id="A0A4S8J316"/>
<reference evidence="1 2" key="1">
    <citation type="journal article" date="2019" name="Nat. Plants">
        <title>Genome sequencing of Musa balbisiana reveals subgenome evolution and function divergence in polyploid bananas.</title>
        <authorList>
            <person name="Yao X."/>
        </authorList>
    </citation>
    <scope>NUCLEOTIDE SEQUENCE [LARGE SCALE GENOMIC DNA]</scope>
    <source>
        <strain evidence="2">cv. DH-PKW</strain>
        <tissue evidence="1">Leaves</tissue>
    </source>
</reference>
<gene>
    <name evidence="1" type="ORF">C4D60_Mb10t29000</name>
</gene>
<dbReference type="STRING" id="52838.A0A4S8J316"/>
<dbReference type="Proteomes" id="UP000317650">
    <property type="component" value="Chromosome 10"/>
</dbReference>
<dbReference type="PANTHER" id="PTHR46407">
    <property type="entry name" value="OS02G0208700 PROTEIN"/>
    <property type="match status" value="1"/>
</dbReference>
<name>A0A4S8J316_MUSBA</name>
<proteinExistence type="predicted"/>
<keyword evidence="2" id="KW-1185">Reference proteome</keyword>
<evidence type="ECO:0008006" key="3">
    <source>
        <dbReference type="Google" id="ProtNLM"/>
    </source>
</evidence>
<dbReference type="InterPro" id="IPR044595">
    <property type="entry name" value="KMD1-4"/>
</dbReference>
<comment type="caution">
    <text evidence="1">The sequence shown here is derived from an EMBL/GenBank/DDBJ whole genome shotgun (WGS) entry which is preliminary data.</text>
</comment>
<dbReference type="EMBL" id="PYDT01000008">
    <property type="protein sequence ID" value="THU54802.1"/>
    <property type="molecule type" value="Genomic_DNA"/>
</dbReference>
<dbReference type="SMART" id="SM00612">
    <property type="entry name" value="Kelch"/>
    <property type="match status" value="1"/>
</dbReference>
<dbReference type="Pfam" id="PF01344">
    <property type="entry name" value="Kelch_1"/>
    <property type="match status" value="1"/>
</dbReference>
<accession>A0A4S8J316</accession>
<dbReference type="PANTHER" id="PTHR46407:SF3">
    <property type="entry name" value="OS02G0208700 PROTEIN"/>
    <property type="match status" value="1"/>
</dbReference>
<evidence type="ECO:0000313" key="1">
    <source>
        <dbReference type="EMBL" id="THU54802.1"/>
    </source>
</evidence>